<feature type="region of interest" description="Disordered" evidence="1">
    <location>
        <begin position="89"/>
        <end position="108"/>
    </location>
</feature>
<feature type="compositionally biased region" description="Low complexity" evidence="1">
    <location>
        <begin position="96"/>
        <end position="108"/>
    </location>
</feature>
<organism evidence="2 3">
    <name type="scientific">Chloebia gouldiae</name>
    <name type="common">Gouldian finch</name>
    <name type="synonym">Erythrura gouldiae</name>
    <dbReference type="NCBI Taxonomy" id="44316"/>
    <lineage>
        <taxon>Eukaryota</taxon>
        <taxon>Metazoa</taxon>
        <taxon>Chordata</taxon>
        <taxon>Craniata</taxon>
        <taxon>Vertebrata</taxon>
        <taxon>Euteleostomi</taxon>
        <taxon>Archelosauria</taxon>
        <taxon>Archosauria</taxon>
        <taxon>Dinosauria</taxon>
        <taxon>Saurischia</taxon>
        <taxon>Theropoda</taxon>
        <taxon>Coelurosauria</taxon>
        <taxon>Aves</taxon>
        <taxon>Neognathae</taxon>
        <taxon>Neoaves</taxon>
        <taxon>Telluraves</taxon>
        <taxon>Australaves</taxon>
        <taxon>Passeriformes</taxon>
        <taxon>Passeroidea</taxon>
        <taxon>Passeridae</taxon>
        <taxon>Chloebia</taxon>
    </lineage>
</organism>
<feature type="non-terminal residue" evidence="2">
    <location>
        <position position="108"/>
    </location>
</feature>
<name>A0A3L8SJ46_CHLGU</name>
<sequence length="108" mass="11538">GPGRRGPGNDTGLSRRGGSPGRGLREHPPPPPPPACHPRDRRNSGRTLLAKLTNRAHHSAGVAHSVRGDGAGTERGASLILRGGWEEMEEKRRKYSISSDNSDTTDSK</sequence>
<dbReference type="EMBL" id="QUSF01000017">
    <property type="protein sequence ID" value="RLW02873.1"/>
    <property type="molecule type" value="Genomic_DNA"/>
</dbReference>
<evidence type="ECO:0000313" key="2">
    <source>
        <dbReference type="EMBL" id="RLW02873.1"/>
    </source>
</evidence>
<proteinExistence type="predicted"/>
<evidence type="ECO:0000313" key="3">
    <source>
        <dbReference type="Proteomes" id="UP000276834"/>
    </source>
</evidence>
<reference evidence="2 3" key="1">
    <citation type="journal article" date="2018" name="Proc. R. Soc. B">
        <title>A non-coding region near Follistatin controls head colour polymorphism in the Gouldian finch.</title>
        <authorList>
            <person name="Toomey M.B."/>
            <person name="Marques C.I."/>
            <person name="Andrade P."/>
            <person name="Araujo P.M."/>
            <person name="Sabatino S."/>
            <person name="Gazda M.A."/>
            <person name="Afonso S."/>
            <person name="Lopes R.J."/>
            <person name="Corbo J.C."/>
            <person name="Carneiro M."/>
        </authorList>
    </citation>
    <scope>NUCLEOTIDE SEQUENCE [LARGE SCALE GENOMIC DNA]</scope>
    <source>
        <strain evidence="2">Red01</strain>
        <tissue evidence="2">Muscle</tissue>
    </source>
</reference>
<dbReference type="AlphaFoldDB" id="A0A3L8SJ46"/>
<keyword evidence="3" id="KW-1185">Reference proteome</keyword>
<dbReference type="Proteomes" id="UP000276834">
    <property type="component" value="Unassembled WGS sequence"/>
</dbReference>
<accession>A0A3L8SJ46</accession>
<evidence type="ECO:0000256" key="1">
    <source>
        <dbReference type="SAM" id="MobiDB-lite"/>
    </source>
</evidence>
<gene>
    <name evidence="2" type="ORF">DV515_00006937</name>
</gene>
<protein>
    <submittedName>
        <fullName evidence="2">Uncharacterized protein</fullName>
    </submittedName>
</protein>
<comment type="caution">
    <text evidence="2">The sequence shown here is derived from an EMBL/GenBank/DDBJ whole genome shotgun (WGS) entry which is preliminary data.</text>
</comment>
<feature type="non-terminal residue" evidence="2">
    <location>
        <position position="1"/>
    </location>
</feature>
<feature type="region of interest" description="Disordered" evidence="1">
    <location>
        <begin position="1"/>
        <end position="75"/>
    </location>
</feature>